<proteinExistence type="predicted"/>
<evidence type="ECO:0000313" key="7">
    <source>
        <dbReference type="Proteomes" id="UP000002964"/>
    </source>
</evidence>
<protein>
    <recommendedName>
        <fullName evidence="3">Potassium binding protein Kbp</fullName>
    </recommendedName>
</protein>
<dbReference type="InterPro" id="IPR007055">
    <property type="entry name" value="BON_dom"/>
</dbReference>
<dbReference type="PROSITE" id="PS50914">
    <property type="entry name" value="BON"/>
    <property type="match status" value="1"/>
</dbReference>
<keyword evidence="2" id="KW-0963">Cytoplasm</keyword>
<dbReference type="RefSeq" id="WP_009150624.1">
    <property type="nucleotide sequence ID" value="NZ_CP121471.1"/>
</dbReference>
<dbReference type="SUPFAM" id="SSF54106">
    <property type="entry name" value="LysM domain"/>
    <property type="match status" value="1"/>
</dbReference>
<dbReference type="InterPro" id="IPR036779">
    <property type="entry name" value="LysM_dom_sf"/>
</dbReference>
<accession>H8Z4G4</accession>
<dbReference type="STRING" id="631362.Thi970DRAFT_03844"/>
<dbReference type="PANTHER" id="PTHR34700">
    <property type="entry name" value="POTASSIUM BINDING PROTEIN KBP"/>
    <property type="match status" value="1"/>
</dbReference>
<reference evidence="6 7" key="2">
    <citation type="submission" date="2011-11" db="EMBL/GenBank/DDBJ databases">
        <authorList>
            <consortium name="US DOE Joint Genome Institute"/>
            <person name="Lucas S."/>
            <person name="Han J."/>
            <person name="Lapidus A."/>
            <person name="Cheng J.-F."/>
            <person name="Goodwin L."/>
            <person name="Pitluck S."/>
            <person name="Peters L."/>
            <person name="Ovchinnikova G."/>
            <person name="Zhang X."/>
            <person name="Detter J.C."/>
            <person name="Han C."/>
            <person name="Tapia R."/>
            <person name="Land M."/>
            <person name="Hauser L."/>
            <person name="Kyrpides N."/>
            <person name="Ivanova N."/>
            <person name="Pagani I."/>
            <person name="Vogl K."/>
            <person name="Liu Z."/>
            <person name="Overmann J."/>
            <person name="Frigaard N.-U."/>
            <person name="Bryant D."/>
            <person name="Woyke T."/>
        </authorList>
    </citation>
    <scope>NUCLEOTIDE SEQUENCE [LARGE SCALE GENOMIC DNA]</scope>
    <source>
        <strain evidence="6 7">970</strain>
    </source>
</reference>
<evidence type="ECO:0000313" key="6">
    <source>
        <dbReference type="EMBL" id="EIC20221.1"/>
    </source>
</evidence>
<dbReference type="FunFam" id="3.10.350.10:FF:000001">
    <property type="entry name" value="Peptidoglycan-binding protein LysM"/>
    <property type="match status" value="1"/>
</dbReference>
<dbReference type="OrthoDB" id="370541at2"/>
<evidence type="ECO:0000256" key="3">
    <source>
        <dbReference type="ARBA" id="ARBA00072219"/>
    </source>
</evidence>
<evidence type="ECO:0000256" key="2">
    <source>
        <dbReference type="ARBA" id="ARBA00022490"/>
    </source>
</evidence>
<comment type="subcellular location">
    <subcellularLocation>
        <location evidence="1">Cytoplasm</location>
    </subcellularLocation>
</comment>
<reference evidence="7" key="1">
    <citation type="submission" date="2011-06" db="EMBL/GenBank/DDBJ databases">
        <authorList>
            <consortium name="US DOE Joint Genome Institute (JGI-PGF)"/>
            <person name="Lucas S."/>
            <person name="Han J."/>
            <person name="Lapidus A."/>
            <person name="Cheng J.-F."/>
            <person name="Goodwin L."/>
            <person name="Pitluck S."/>
            <person name="Peters L."/>
            <person name="Land M.L."/>
            <person name="Hauser L."/>
            <person name="Vogl K."/>
            <person name="Liu Z."/>
            <person name="Overmann J."/>
            <person name="Frigaard N.-U."/>
            <person name="Bryant D.A."/>
            <person name="Woyke T.J."/>
        </authorList>
    </citation>
    <scope>NUCLEOTIDE SEQUENCE [LARGE SCALE GENOMIC DNA]</scope>
    <source>
        <strain evidence="7">970</strain>
    </source>
</reference>
<dbReference type="PROSITE" id="PS51782">
    <property type="entry name" value="LYSM"/>
    <property type="match status" value="1"/>
</dbReference>
<name>H8Z4G4_9GAMM</name>
<feature type="domain" description="BON" evidence="4">
    <location>
        <begin position="17"/>
        <end position="85"/>
    </location>
</feature>
<dbReference type="InterPro" id="IPR018392">
    <property type="entry name" value="LysM"/>
</dbReference>
<evidence type="ECO:0000256" key="1">
    <source>
        <dbReference type="ARBA" id="ARBA00004496"/>
    </source>
</evidence>
<dbReference type="CDD" id="cd00118">
    <property type="entry name" value="LysM"/>
    <property type="match status" value="1"/>
</dbReference>
<dbReference type="Gene3D" id="3.10.350.10">
    <property type="entry name" value="LysM domain"/>
    <property type="match status" value="1"/>
</dbReference>
<keyword evidence="7" id="KW-1185">Reference proteome</keyword>
<dbReference type="PANTHER" id="PTHR34700:SF8">
    <property type="entry name" value="POTASSIUM BINDING PROTEIN KBP"/>
    <property type="match status" value="1"/>
</dbReference>
<dbReference type="HOGENOM" id="CLU_125377_0_0_6"/>
<dbReference type="SMART" id="SM00257">
    <property type="entry name" value="LysM"/>
    <property type="match status" value="1"/>
</dbReference>
<dbReference type="InterPro" id="IPR052196">
    <property type="entry name" value="Bact_Kbp"/>
</dbReference>
<dbReference type="EMBL" id="JH603170">
    <property type="protein sequence ID" value="EIC20221.1"/>
    <property type="molecule type" value="Genomic_DNA"/>
</dbReference>
<dbReference type="Pfam" id="PF01476">
    <property type="entry name" value="LysM"/>
    <property type="match status" value="1"/>
</dbReference>
<organism evidence="6 7">
    <name type="scientific">Thiorhodovibrio frisius</name>
    <dbReference type="NCBI Taxonomy" id="631362"/>
    <lineage>
        <taxon>Bacteria</taxon>
        <taxon>Pseudomonadati</taxon>
        <taxon>Pseudomonadota</taxon>
        <taxon>Gammaproteobacteria</taxon>
        <taxon>Chromatiales</taxon>
        <taxon>Chromatiaceae</taxon>
        <taxon>Thiorhodovibrio</taxon>
    </lineage>
</organism>
<gene>
    <name evidence="6" type="ORF">Thi970DRAFT_03844</name>
</gene>
<evidence type="ECO:0000259" key="4">
    <source>
        <dbReference type="PROSITE" id="PS50914"/>
    </source>
</evidence>
<evidence type="ECO:0000259" key="5">
    <source>
        <dbReference type="PROSITE" id="PS51782"/>
    </source>
</evidence>
<dbReference type="NCBIfam" id="NF008399">
    <property type="entry name" value="PRK11198.1"/>
    <property type="match status" value="1"/>
</dbReference>
<dbReference type="Pfam" id="PF04972">
    <property type="entry name" value="BON"/>
    <property type="match status" value="1"/>
</dbReference>
<feature type="domain" description="LysM" evidence="5">
    <location>
        <begin position="91"/>
        <end position="140"/>
    </location>
</feature>
<dbReference type="AlphaFoldDB" id="H8Z4G4"/>
<dbReference type="GO" id="GO:0005737">
    <property type="term" value="C:cytoplasm"/>
    <property type="evidence" value="ECO:0007669"/>
    <property type="project" value="UniProtKB-SubCell"/>
</dbReference>
<dbReference type="eggNOG" id="COG1652">
    <property type="taxonomic scope" value="Bacteria"/>
</dbReference>
<sequence length="145" mass="15791">MDLFGFAKDVGRRVFGKESEADQKIREMLEADNPGIQDLDVKVENGRVAISGKAADAAAMEKAVLMVGNVQGIEAVDASAVAAPKSVEEVEFYLIESGDTLSKVAQRFYGDANAYPKIFEANREVIKDPDLIFVGQKIRIPRQTA</sequence>
<dbReference type="Proteomes" id="UP000002964">
    <property type="component" value="Unassembled WGS sequence"/>
</dbReference>